<keyword evidence="1" id="KW-0805">Transcription regulation</keyword>
<dbReference type="Pfam" id="PF00392">
    <property type="entry name" value="GntR"/>
    <property type="match status" value="1"/>
</dbReference>
<evidence type="ECO:0000259" key="4">
    <source>
        <dbReference type="PROSITE" id="PS50949"/>
    </source>
</evidence>
<protein>
    <submittedName>
        <fullName evidence="5">Putative transcriptional regulator PhnF</fullName>
    </submittedName>
</protein>
<dbReference type="CDD" id="cd07377">
    <property type="entry name" value="WHTH_GntR"/>
    <property type="match status" value="1"/>
</dbReference>
<dbReference type="SUPFAM" id="SSF64288">
    <property type="entry name" value="Chorismate lyase-like"/>
    <property type="match status" value="1"/>
</dbReference>
<dbReference type="SMART" id="SM00345">
    <property type="entry name" value="HTH_GNTR"/>
    <property type="match status" value="1"/>
</dbReference>
<dbReference type="Gene3D" id="1.10.10.10">
    <property type="entry name" value="Winged helix-like DNA-binding domain superfamily/Winged helix DNA-binding domain"/>
    <property type="match status" value="1"/>
</dbReference>
<dbReference type="GO" id="GO:0003700">
    <property type="term" value="F:DNA-binding transcription factor activity"/>
    <property type="evidence" value="ECO:0007669"/>
    <property type="project" value="InterPro"/>
</dbReference>
<evidence type="ECO:0000256" key="1">
    <source>
        <dbReference type="ARBA" id="ARBA00023015"/>
    </source>
</evidence>
<dbReference type="STRING" id="1796497.GCE9029_03192"/>
<keyword evidence="3" id="KW-0804">Transcription</keyword>
<dbReference type="InterPro" id="IPR028978">
    <property type="entry name" value="Chorismate_lyase_/UTRA_dom_sf"/>
</dbReference>
<dbReference type="GO" id="GO:0003677">
    <property type="term" value="F:DNA binding"/>
    <property type="evidence" value="ECO:0007669"/>
    <property type="project" value="UniProtKB-KW"/>
</dbReference>
<organism evidence="5 6">
    <name type="scientific">Grimontia celer</name>
    <dbReference type="NCBI Taxonomy" id="1796497"/>
    <lineage>
        <taxon>Bacteria</taxon>
        <taxon>Pseudomonadati</taxon>
        <taxon>Pseudomonadota</taxon>
        <taxon>Gammaproteobacteria</taxon>
        <taxon>Vibrionales</taxon>
        <taxon>Vibrionaceae</taxon>
        <taxon>Grimontia</taxon>
    </lineage>
</organism>
<dbReference type="Gene3D" id="3.40.1410.10">
    <property type="entry name" value="Chorismate lyase-like"/>
    <property type="match status" value="1"/>
</dbReference>
<dbReference type="SMART" id="SM00866">
    <property type="entry name" value="UTRA"/>
    <property type="match status" value="1"/>
</dbReference>
<dbReference type="InterPro" id="IPR012702">
    <property type="entry name" value="CP_lyase_PhnF"/>
</dbReference>
<dbReference type="InterPro" id="IPR036388">
    <property type="entry name" value="WH-like_DNA-bd_sf"/>
</dbReference>
<evidence type="ECO:0000256" key="3">
    <source>
        <dbReference type="ARBA" id="ARBA00023163"/>
    </source>
</evidence>
<evidence type="ECO:0000313" key="6">
    <source>
        <dbReference type="Proteomes" id="UP000071641"/>
    </source>
</evidence>
<keyword evidence="2" id="KW-0238">DNA-binding</keyword>
<evidence type="ECO:0000256" key="2">
    <source>
        <dbReference type="ARBA" id="ARBA00023125"/>
    </source>
</evidence>
<gene>
    <name evidence="5" type="primary">phnF</name>
    <name evidence="5" type="ORF">GCE9029_03192</name>
</gene>
<feature type="domain" description="HTH gntR-type" evidence="4">
    <location>
        <begin position="1"/>
        <end position="68"/>
    </location>
</feature>
<dbReference type="PRINTS" id="PR00035">
    <property type="entry name" value="HTHGNTR"/>
</dbReference>
<dbReference type="InterPro" id="IPR036390">
    <property type="entry name" value="WH_DNA-bd_sf"/>
</dbReference>
<dbReference type="Proteomes" id="UP000071641">
    <property type="component" value="Unassembled WGS sequence"/>
</dbReference>
<dbReference type="InterPro" id="IPR050679">
    <property type="entry name" value="Bact_HTH_transcr_reg"/>
</dbReference>
<dbReference type="OrthoDB" id="6626198at2"/>
<name>A0A128F7V4_9GAMM</name>
<dbReference type="Pfam" id="PF07702">
    <property type="entry name" value="UTRA"/>
    <property type="match status" value="1"/>
</dbReference>
<dbReference type="InterPro" id="IPR011663">
    <property type="entry name" value="UTRA"/>
</dbReference>
<dbReference type="PANTHER" id="PTHR44846:SF16">
    <property type="entry name" value="TRANSCRIPTIONAL REGULATOR PHNF-RELATED"/>
    <property type="match status" value="1"/>
</dbReference>
<dbReference type="InterPro" id="IPR000524">
    <property type="entry name" value="Tscrpt_reg_HTH_GntR"/>
</dbReference>
<reference evidence="6" key="1">
    <citation type="submission" date="2016-02" db="EMBL/GenBank/DDBJ databases">
        <authorList>
            <person name="Rodrigo-Torres Lidia"/>
            <person name="Arahal R.David."/>
        </authorList>
    </citation>
    <scope>NUCLEOTIDE SEQUENCE [LARGE SCALE GENOMIC DNA]</scope>
    <source>
        <strain evidence="6">CECT 9029</strain>
    </source>
</reference>
<dbReference type="SUPFAM" id="SSF46785">
    <property type="entry name" value="Winged helix' DNA-binding domain"/>
    <property type="match status" value="1"/>
</dbReference>
<dbReference type="RefSeq" id="WP_062664626.1">
    <property type="nucleotide sequence ID" value="NZ_FIZX01000002.1"/>
</dbReference>
<dbReference type="EMBL" id="FIZX01000002">
    <property type="protein sequence ID" value="CZF82386.1"/>
    <property type="molecule type" value="Genomic_DNA"/>
</dbReference>
<dbReference type="PANTHER" id="PTHR44846">
    <property type="entry name" value="MANNOSYL-D-GLYCERATE TRANSPORT/METABOLISM SYSTEM REPRESSOR MNGR-RELATED"/>
    <property type="match status" value="1"/>
</dbReference>
<keyword evidence="6" id="KW-1185">Reference proteome</keyword>
<accession>A0A128F7V4</accession>
<dbReference type="AlphaFoldDB" id="A0A128F7V4"/>
<evidence type="ECO:0000313" key="5">
    <source>
        <dbReference type="EMBL" id="CZF82386.1"/>
    </source>
</evidence>
<dbReference type="PROSITE" id="PS50949">
    <property type="entry name" value="HTH_GNTR"/>
    <property type="match status" value="1"/>
</dbReference>
<proteinExistence type="predicted"/>
<dbReference type="NCBIfam" id="TIGR02325">
    <property type="entry name" value="C_P_lyase_phnF"/>
    <property type="match status" value="1"/>
</dbReference>
<sequence length="231" mass="26414">MRVYLDIARHLEQEVRSHFQPGDYLPPESKLAKKYDVNRHTVRRAIDELVFTGLIERQQGRGNMVVNQPYDYPLHAGAHFTDNLMEQGSLPTSQVINRGLVAANEKVAGMFGVEMESQVIKLRTLRKINGMPASVIDHYLADIEWWPVVKHFEVGSLHAFLKDKLDVHLTRKSTRLRAMMPKKTDCRLLQLSGKTPIMVFKTTNVITGTDRIVEFSSSHTRSDLVEIVLEH</sequence>